<sequence length="121" mass="13915">MEVMKSAPIITKVFTQKDEIKLLKSMIRYKSEKSRDATSDLADFTDFVKPLSFPASKTQVGGKIQRLRTKFRNNFKREKHGKKPIGYFNKHQCQLYGLSKKIWATLVQVDSDDEEGVGNDN</sequence>
<reference evidence="3" key="2">
    <citation type="submission" date="2022-03" db="EMBL/GenBank/DDBJ databases">
        <title>Draft title - Genomic analysis of global carrot germplasm unveils the trajectory of domestication and the origin of high carotenoid orange carrot.</title>
        <authorList>
            <person name="Iorizzo M."/>
            <person name="Ellison S."/>
            <person name="Senalik D."/>
            <person name="Macko-Podgorni A."/>
            <person name="Grzebelus D."/>
            <person name="Bostan H."/>
            <person name="Rolling W."/>
            <person name="Curaba J."/>
            <person name="Simon P."/>
        </authorList>
    </citation>
    <scope>NUCLEOTIDE SEQUENCE</scope>
    <source>
        <tissue evidence="3">Leaf</tissue>
    </source>
</reference>
<dbReference type="InterPro" id="IPR053932">
    <property type="entry name" value="GeBP-like_DBD"/>
</dbReference>
<keyword evidence="4" id="KW-1185">Reference proteome</keyword>
<protein>
    <recommendedName>
        <fullName evidence="2">Glabrous enhancer-binding protein-like DBD domain-containing protein</fullName>
    </recommendedName>
</protein>
<feature type="domain" description="Glabrous enhancer-binding protein-like DBD" evidence="2">
    <location>
        <begin position="12"/>
        <end position="103"/>
    </location>
</feature>
<organism evidence="3 4">
    <name type="scientific">Daucus carota subsp. sativus</name>
    <name type="common">Carrot</name>
    <dbReference type="NCBI Taxonomy" id="79200"/>
    <lineage>
        <taxon>Eukaryota</taxon>
        <taxon>Viridiplantae</taxon>
        <taxon>Streptophyta</taxon>
        <taxon>Embryophyta</taxon>
        <taxon>Tracheophyta</taxon>
        <taxon>Spermatophyta</taxon>
        <taxon>Magnoliopsida</taxon>
        <taxon>eudicotyledons</taxon>
        <taxon>Gunneridae</taxon>
        <taxon>Pentapetalae</taxon>
        <taxon>asterids</taxon>
        <taxon>campanulids</taxon>
        <taxon>Apiales</taxon>
        <taxon>Apiaceae</taxon>
        <taxon>Apioideae</taxon>
        <taxon>Scandiceae</taxon>
        <taxon>Daucinae</taxon>
        <taxon>Daucus</taxon>
        <taxon>Daucus sect. Daucus</taxon>
    </lineage>
</organism>
<evidence type="ECO:0000313" key="3">
    <source>
        <dbReference type="EMBL" id="WOG95185.1"/>
    </source>
</evidence>
<dbReference type="Gramene" id="KZM81164">
    <property type="protein sequence ID" value="KZM81164"/>
    <property type="gene ID" value="DCAR_031282"/>
</dbReference>
<dbReference type="Pfam" id="PF04504">
    <property type="entry name" value="GeBP-like_DBD"/>
    <property type="match status" value="1"/>
</dbReference>
<dbReference type="OMA" id="ECHCERE"/>
<dbReference type="Proteomes" id="UP000077755">
    <property type="component" value="Chromosome 4"/>
</dbReference>
<dbReference type="PANTHER" id="PTHR31662">
    <property type="entry name" value="BNAANNG10740D PROTEIN-RELATED"/>
    <property type="match status" value="1"/>
</dbReference>
<proteinExistence type="inferred from homology"/>
<dbReference type="AlphaFoldDB" id="A0A175YC27"/>
<comment type="similarity">
    <text evidence="1">Belongs to the GeBP family.</text>
</comment>
<dbReference type="GO" id="GO:0005634">
    <property type="term" value="C:nucleus"/>
    <property type="evidence" value="ECO:0007669"/>
    <property type="project" value="TreeGrafter"/>
</dbReference>
<dbReference type="EMBL" id="CP093346">
    <property type="protein sequence ID" value="WOG95185.1"/>
    <property type="molecule type" value="Genomic_DNA"/>
</dbReference>
<dbReference type="PANTHER" id="PTHR31662:SF33">
    <property type="entry name" value="DNA-BINDING STOREKEEPER PROTEIN TRANSCRIPTIONAL REGULATOR-LIKE PROTEIN"/>
    <property type="match status" value="1"/>
</dbReference>
<dbReference type="GO" id="GO:0006355">
    <property type="term" value="P:regulation of DNA-templated transcription"/>
    <property type="evidence" value="ECO:0007669"/>
    <property type="project" value="InterPro"/>
</dbReference>
<dbReference type="InterPro" id="IPR007592">
    <property type="entry name" value="GEBP"/>
</dbReference>
<accession>A0A175YC27</accession>
<name>A0A175YC27_DAUCS</name>
<reference evidence="3" key="1">
    <citation type="journal article" date="2016" name="Nat. Genet.">
        <title>A high-quality carrot genome assembly provides new insights into carotenoid accumulation and asterid genome evolution.</title>
        <authorList>
            <person name="Iorizzo M."/>
            <person name="Ellison S."/>
            <person name="Senalik D."/>
            <person name="Zeng P."/>
            <person name="Satapoomin P."/>
            <person name="Huang J."/>
            <person name="Bowman M."/>
            <person name="Iovene M."/>
            <person name="Sanseverino W."/>
            <person name="Cavagnaro P."/>
            <person name="Yildiz M."/>
            <person name="Macko-Podgorni A."/>
            <person name="Moranska E."/>
            <person name="Grzebelus E."/>
            <person name="Grzebelus D."/>
            <person name="Ashrafi H."/>
            <person name="Zheng Z."/>
            <person name="Cheng S."/>
            <person name="Spooner D."/>
            <person name="Van Deynze A."/>
            <person name="Simon P."/>
        </authorList>
    </citation>
    <scope>NUCLEOTIDE SEQUENCE</scope>
    <source>
        <tissue evidence="3">Leaf</tissue>
    </source>
</reference>
<gene>
    <name evidence="3" type="ORF">DCAR_0414491</name>
</gene>
<evidence type="ECO:0000256" key="1">
    <source>
        <dbReference type="ARBA" id="ARBA00010820"/>
    </source>
</evidence>
<evidence type="ECO:0000259" key="2">
    <source>
        <dbReference type="Pfam" id="PF04504"/>
    </source>
</evidence>
<evidence type="ECO:0000313" key="4">
    <source>
        <dbReference type="Proteomes" id="UP000077755"/>
    </source>
</evidence>